<comment type="caution">
    <text evidence="1">The sequence shown here is derived from an EMBL/GenBank/DDBJ whole genome shotgun (WGS) entry which is preliminary data.</text>
</comment>
<name>A0AAD7WTT0_9TELE</name>
<dbReference type="EMBL" id="JAINUG010000034">
    <property type="protein sequence ID" value="KAJ8408735.1"/>
    <property type="molecule type" value="Genomic_DNA"/>
</dbReference>
<accession>A0AAD7WTT0</accession>
<proteinExistence type="predicted"/>
<keyword evidence="2" id="KW-1185">Reference proteome</keyword>
<dbReference type="Proteomes" id="UP001221898">
    <property type="component" value="Unassembled WGS sequence"/>
</dbReference>
<evidence type="ECO:0000313" key="1">
    <source>
        <dbReference type="EMBL" id="KAJ8408735.1"/>
    </source>
</evidence>
<reference evidence="1" key="1">
    <citation type="journal article" date="2023" name="Science">
        <title>Genome structures resolve the early diversification of teleost fishes.</title>
        <authorList>
            <person name="Parey E."/>
            <person name="Louis A."/>
            <person name="Montfort J."/>
            <person name="Bouchez O."/>
            <person name="Roques C."/>
            <person name="Iampietro C."/>
            <person name="Lluch J."/>
            <person name="Castinel A."/>
            <person name="Donnadieu C."/>
            <person name="Desvignes T."/>
            <person name="Floi Bucao C."/>
            <person name="Jouanno E."/>
            <person name="Wen M."/>
            <person name="Mejri S."/>
            <person name="Dirks R."/>
            <person name="Jansen H."/>
            <person name="Henkel C."/>
            <person name="Chen W.J."/>
            <person name="Zahm M."/>
            <person name="Cabau C."/>
            <person name="Klopp C."/>
            <person name="Thompson A.W."/>
            <person name="Robinson-Rechavi M."/>
            <person name="Braasch I."/>
            <person name="Lecointre G."/>
            <person name="Bobe J."/>
            <person name="Postlethwait J.H."/>
            <person name="Berthelot C."/>
            <person name="Roest Crollius H."/>
            <person name="Guiguen Y."/>
        </authorList>
    </citation>
    <scope>NUCLEOTIDE SEQUENCE</scope>
    <source>
        <strain evidence="1">NC1722</strain>
    </source>
</reference>
<organism evidence="1 2">
    <name type="scientific">Aldrovandia affinis</name>
    <dbReference type="NCBI Taxonomy" id="143900"/>
    <lineage>
        <taxon>Eukaryota</taxon>
        <taxon>Metazoa</taxon>
        <taxon>Chordata</taxon>
        <taxon>Craniata</taxon>
        <taxon>Vertebrata</taxon>
        <taxon>Euteleostomi</taxon>
        <taxon>Actinopterygii</taxon>
        <taxon>Neopterygii</taxon>
        <taxon>Teleostei</taxon>
        <taxon>Notacanthiformes</taxon>
        <taxon>Halosauridae</taxon>
        <taxon>Aldrovandia</taxon>
    </lineage>
</organism>
<gene>
    <name evidence="1" type="ORF">AAFF_G00253700</name>
</gene>
<evidence type="ECO:0000313" key="2">
    <source>
        <dbReference type="Proteomes" id="UP001221898"/>
    </source>
</evidence>
<sequence>MLGLPLAGFFSCHSTQRRLPSNSTSTWQIQLINKRWKMHIEQATDPPCTAEAGPPAGNIVERQQEVNSKAPGASARFLCDRANKQGPLVS</sequence>
<dbReference type="AlphaFoldDB" id="A0AAD7WTT0"/>
<protein>
    <submittedName>
        <fullName evidence="1">Uncharacterized protein</fullName>
    </submittedName>
</protein>